<reference evidence="3 5" key="1">
    <citation type="submission" date="2017-01" db="EMBL/GenBank/DDBJ databases">
        <authorList>
            <person name="Varghese N."/>
            <person name="Submissions S."/>
        </authorList>
    </citation>
    <scope>NUCLEOTIDE SEQUENCE [LARGE SCALE GENOMIC DNA]</scope>
    <source>
        <strain evidence="3 5">ATCC 33342</strain>
    </source>
</reference>
<keyword evidence="2" id="KW-0963">Cytoplasm</keyword>
<dbReference type="PANTHER" id="PTHR31250">
    <property type="entry name" value="IQ DOMAIN-CONTAINING PROTEIN IQM3"/>
    <property type="match status" value="1"/>
</dbReference>
<evidence type="ECO:0000313" key="3">
    <source>
        <dbReference type="EMBL" id="SIR72726.1"/>
    </source>
</evidence>
<proteinExistence type="predicted"/>
<dbReference type="EMBL" id="FTNL01000021">
    <property type="protein sequence ID" value="SIR72726.1"/>
    <property type="molecule type" value="Genomic_DNA"/>
</dbReference>
<evidence type="ECO:0000313" key="6">
    <source>
        <dbReference type="Proteomes" id="UP000254374"/>
    </source>
</evidence>
<dbReference type="GO" id="GO:0005737">
    <property type="term" value="C:cytoplasm"/>
    <property type="evidence" value="ECO:0007669"/>
    <property type="project" value="UniProtKB-SubCell"/>
</dbReference>
<gene>
    <name evidence="4" type="ORF">NCTC11401_01052</name>
    <name evidence="3" type="ORF">SAMN05421777_12161</name>
</gene>
<dbReference type="AlphaFoldDB" id="A0A377GI67"/>
<dbReference type="RefSeq" id="WP_058467782.1">
    <property type="nucleotide sequence ID" value="NZ_CAAAIX010000020.1"/>
</dbReference>
<sequence length="453" mass="53048">MAIWQDVYALDDWLVILKNCKQHDDPNAKELINKLSNLLDEYHNISKVNLKNIPKRQKKLAQIALVAQEYKDYLGNQFISKEQENVTEDKYPFGFLVSTSTKPRKDTRLKGSIDPWIHGLQQRANKKINYLKKLKEYYKHANSKYVDKKLLLKTLKTEEKEHCKHKFFRLSSGTLLEKQDPVHRPIEFMLDDLKSKRNTAEYPMNIAFYQWVESKTKVPFFLWLEKHPISTTTRDISSNWRGSYKTKMGPVNYESSENVSVHIECVDGDYKLMAKKLNSKDIFALNTDKLADFVFKVGCPLGATAFIWDAKDKNHFYTHIHESGIYHHSTMTSGKKVRCAGMWLVEHGKITALDNNSGHYKPTSLSFYKLICFLHDKNLLHPDAQVADLRRPKRLKDENNIFKGYEDNYTNLKSYLEWAENLPEIKKYLHKKDIQPLSQQYAPRAKIMSSQKF</sequence>
<dbReference type="PANTHER" id="PTHR31250:SF27">
    <property type="entry name" value="IQ DOMAIN-CONTAINING PROTEIN IQM5"/>
    <property type="match status" value="1"/>
</dbReference>
<protein>
    <submittedName>
        <fullName evidence="4">Uncharacterized protein</fullName>
    </submittedName>
</protein>
<dbReference type="Proteomes" id="UP000186808">
    <property type="component" value="Unassembled WGS sequence"/>
</dbReference>
<comment type="subcellular location">
    <subcellularLocation>
        <location evidence="1">Cytoplasm</location>
    </subcellularLocation>
</comment>
<dbReference type="OrthoDB" id="5650168at2"/>
<organism evidence="4 6">
    <name type="scientific">Fluoribacter gormanii</name>
    <dbReference type="NCBI Taxonomy" id="464"/>
    <lineage>
        <taxon>Bacteria</taxon>
        <taxon>Pseudomonadati</taxon>
        <taxon>Pseudomonadota</taxon>
        <taxon>Gammaproteobacteria</taxon>
        <taxon>Legionellales</taxon>
        <taxon>Legionellaceae</taxon>
        <taxon>Fluoribacter</taxon>
    </lineage>
</organism>
<evidence type="ECO:0000313" key="5">
    <source>
        <dbReference type="Proteomes" id="UP000186808"/>
    </source>
</evidence>
<name>A0A377GI67_9GAMM</name>
<evidence type="ECO:0000256" key="1">
    <source>
        <dbReference type="ARBA" id="ARBA00004496"/>
    </source>
</evidence>
<accession>A0A377GI67</accession>
<keyword evidence="5" id="KW-1185">Reference proteome</keyword>
<dbReference type="InterPro" id="IPR044159">
    <property type="entry name" value="IQM"/>
</dbReference>
<evidence type="ECO:0000256" key="2">
    <source>
        <dbReference type="ARBA" id="ARBA00022490"/>
    </source>
</evidence>
<dbReference type="EMBL" id="UGGV01000001">
    <property type="protein sequence ID" value="STO24245.1"/>
    <property type="molecule type" value="Genomic_DNA"/>
</dbReference>
<dbReference type="Proteomes" id="UP000254374">
    <property type="component" value="Unassembled WGS sequence"/>
</dbReference>
<reference evidence="4 6" key="2">
    <citation type="submission" date="2018-06" db="EMBL/GenBank/DDBJ databases">
        <authorList>
            <consortium name="Pathogen Informatics"/>
            <person name="Doyle S."/>
        </authorList>
    </citation>
    <scope>NUCLEOTIDE SEQUENCE [LARGE SCALE GENOMIC DNA]</scope>
    <source>
        <strain evidence="4 6">NCTC11401</strain>
    </source>
</reference>
<dbReference type="STRING" id="464.Lgor_1278"/>
<evidence type="ECO:0000313" key="4">
    <source>
        <dbReference type="EMBL" id="STO24245.1"/>
    </source>
</evidence>